<accession>A0A8X6K7B9</accession>
<keyword evidence="3" id="KW-1185">Reference proteome</keyword>
<organism evidence="2 3">
    <name type="scientific">Trichonephila clavata</name>
    <name type="common">Joro spider</name>
    <name type="synonym">Nephila clavata</name>
    <dbReference type="NCBI Taxonomy" id="2740835"/>
    <lineage>
        <taxon>Eukaryota</taxon>
        <taxon>Metazoa</taxon>
        <taxon>Ecdysozoa</taxon>
        <taxon>Arthropoda</taxon>
        <taxon>Chelicerata</taxon>
        <taxon>Arachnida</taxon>
        <taxon>Araneae</taxon>
        <taxon>Araneomorphae</taxon>
        <taxon>Entelegynae</taxon>
        <taxon>Araneoidea</taxon>
        <taxon>Nephilidae</taxon>
        <taxon>Trichonephila</taxon>
    </lineage>
</organism>
<sequence>MQEFFSKMQFPSQLSSLCSLVFLLSEFLFIFVSNLILSIFVIYYSLVCRTIRLLFDHLINHLRRQILIKELRYLLECYGEITKSMRNIDRDLSLPAFAAILLSMGGLFWTGYRLAFRKQWTNKYLVIQACTVSCYLTFQLLIMISASMTNEMEKKARNTIKGVKCRIPRDLRETKFKEVYTKENNLTLWKIYVLDRSLLITSFGTLLTYGILIGALGETNGN</sequence>
<evidence type="ECO:0000313" key="3">
    <source>
        <dbReference type="Proteomes" id="UP000887116"/>
    </source>
</evidence>
<evidence type="ECO:0000313" key="2">
    <source>
        <dbReference type="EMBL" id="GFQ65076.1"/>
    </source>
</evidence>
<keyword evidence="1" id="KW-0472">Membrane</keyword>
<dbReference type="EMBL" id="BMAO01000192">
    <property type="protein sequence ID" value="GFQ65076.1"/>
    <property type="molecule type" value="Genomic_DNA"/>
</dbReference>
<keyword evidence="1" id="KW-0812">Transmembrane</keyword>
<dbReference type="Proteomes" id="UP000887116">
    <property type="component" value="Unassembled WGS sequence"/>
</dbReference>
<feature type="transmembrane region" description="Helical" evidence="1">
    <location>
        <begin position="20"/>
        <end position="44"/>
    </location>
</feature>
<protein>
    <submittedName>
        <fullName evidence="2">Uncharacterized protein</fullName>
    </submittedName>
</protein>
<feature type="transmembrane region" description="Helical" evidence="1">
    <location>
        <begin position="92"/>
        <end position="112"/>
    </location>
</feature>
<gene>
    <name evidence="2" type="primary">AVEN_142557_1</name>
    <name evidence="2" type="ORF">TNCT_222751</name>
</gene>
<feature type="transmembrane region" description="Helical" evidence="1">
    <location>
        <begin position="124"/>
        <end position="146"/>
    </location>
</feature>
<dbReference type="AlphaFoldDB" id="A0A8X6K7B9"/>
<feature type="transmembrane region" description="Helical" evidence="1">
    <location>
        <begin position="198"/>
        <end position="217"/>
    </location>
</feature>
<reference evidence="2" key="1">
    <citation type="submission" date="2020-07" db="EMBL/GenBank/DDBJ databases">
        <title>Multicomponent nature underlies the extraordinary mechanical properties of spider dragline silk.</title>
        <authorList>
            <person name="Kono N."/>
            <person name="Nakamura H."/>
            <person name="Mori M."/>
            <person name="Yoshida Y."/>
            <person name="Ohtoshi R."/>
            <person name="Malay A.D."/>
            <person name="Moran D.A.P."/>
            <person name="Tomita M."/>
            <person name="Numata K."/>
            <person name="Arakawa K."/>
        </authorList>
    </citation>
    <scope>NUCLEOTIDE SEQUENCE</scope>
</reference>
<dbReference type="OrthoDB" id="10399553at2759"/>
<keyword evidence="1" id="KW-1133">Transmembrane helix</keyword>
<comment type="caution">
    <text evidence="2">The sequence shown here is derived from an EMBL/GenBank/DDBJ whole genome shotgun (WGS) entry which is preliminary data.</text>
</comment>
<name>A0A8X6K7B9_TRICU</name>
<evidence type="ECO:0000256" key="1">
    <source>
        <dbReference type="SAM" id="Phobius"/>
    </source>
</evidence>
<proteinExistence type="predicted"/>